<keyword evidence="3" id="KW-0645">Protease</keyword>
<gene>
    <name evidence="3" type="ORF">N8K70_16850</name>
</gene>
<dbReference type="KEGG" id="mbet:N8K70_16850"/>
<evidence type="ECO:0000313" key="4">
    <source>
        <dbReference type="Proteomes" id="UP001305498"/>
    </source>
</evidence>
<proteinExistence type="predicted"/>
<evidence type="ECO:0000313" key="3">
    <source>
        <dbReference type="EMBL" id="WOF23042.1"/>
    </source>
</evidence>
<dbReference type="EMBL" id="CP118157">
    <property type="protein sequence ID" value="WOF23042.1"/>
    <property type="molecule type" value="Genomic_DNA"/>
</dbReference>
<dbReference type="Pfam" id="PF16313">
    <property type="entry name" value="DUF4953"/>
    <property type="match status" value="1"/>
</dbReference>
<keyword evidence="3" id="KW-0482">Metalloprotease</keyword>
<evidence type="ECO:0000256" key="1">
    <source>
        <dbReference type="SAM" id="MobiDB-lite"/>
    </source>
</evidence>
<reference evidence="3 4" key="1">
    <citation type="submission" date="2023-02" db="EMBL/GenBank/DDBJ databases">
        <title>Microbacterium betulae sp. nov., isolated from birch wood.</title>
        <authorList>
            <person name="Pasciak M."/>
            <person name="Pawlik K.J."/>
            <person name="Martynowski D."/>
            <person name="Laczmanski L."/>
            <person name="Ciekot J."/>
            <person name="Szponar B."/>
            <person name="Wojcik-Fatla A."/>
            <person name="Mackiewicz B."/>
            <person name="Farian E."/>
            <person name="Cholewa G."/>
            <person name="Cholewa A."/>
            <person name="Dutkiewicz J."/>
        </authorList>
    </citation>
    <scope>NUCLEOTIDE SEQUENCE [LARGE SCALE GENOMIC DNA]</scope>
    <source>
        <strain evidence="3 4">AB</strain>
    </source>
</reference>
<dbReference type="PANTHER" id="PTHR38478">
    <property type="entry name" value="PEPTIDASE M1A AND M12B"/>
    <property type="match status" value="1"/>
</dbReference>
<organism evidence="3 4">
    <name type="scientific">Microbacterium betulae</name>
    <dbReference type="NCBI Taxonomy" id="2981139"/>
    <lineage>
        <taxon>Bacteria</taxon>
        <taxon>Bacillati</taxon>
        <taxon>Actinomycetota</taxon>
        <taxon>Actinomycetes</taxon>
        <taxon>Micrococcales</taxon>
        <taxon>Microbacteriaceae</taxon>
        <taxon>Microbacterium</taxon>
    </lineage>
</organism>
<feature type="domain" description="EcxA zinc-binding" evidence="2">
    <location>
        <begin position="370"/>
        <end position="655"/>
    </location>
</feature>
<dbReference type="GO" id="GO:0008237">
    <property type="term" value="F:metallopeptidase activity"/>
    <property type="evidence" value="ECO:0007669"/>
    <property type="project" value="UniProtKB-KW"/>
</dbReference>
<feature type="region of interest" description="Disordered" evidence="1">
    <location>
        <begin position="175"/>
        <end position="195"/>
    </location>
</feature>
<keyword evidence="3" id="KW-0378">Hydrolase</keyword>
<accession>A0AA97I6W4</accession>
<dbReference type="InterPro" id="IPR032534">
    <property type="entry name" value="EcxA_zinc-bd"/>
</dbReference>
<dbReference type="SUPFAM" id="SSF55486">
    <property type="entry name" value="Metalloproteases ('zincins'), catalytic domain"/>
    <property type="match status" value="1"/>
</dbReference>
<protein>
    <submittedName>
        <fullName evidence="3">Zinc-dependent metalloprotease</fullName>
    </submittedName>
</protein>
<evidence type="ECO:0000259" key="2">
    <source>
        <dbReference type="Pfam" id="PF16313"/>
    </source>
</evidence>
<dbReference type="RefSeq" id="WP_317139513.1">
    <property type="nucleotide sequence ID" value="NZ_CP118157.1"/>
</dbReference>
<dbReference type="AlphaFoldDB" id="A0AA97I6W4"/>
<dbReference type="Proteomes" id="UP001305498">
    <property type="component" value="Chromosome"/>
</dbReference>
<name>A0AA97I6W4_9MICO</name>
<keyword evidence="4" id="KW-1185">Reference proteome</keyword>
<sequence>MTFRTRQHDDRLLLALPSPAGHTLLYGALERGLGSSRLPLDRGFPTPVLLVRWHVSGEAVVWEALPHGLGVGKDVIAGADVTGPAADAAVDDSFAASVIARTPLVDAEGGPWTDPRDLLLADPFRLGESLSSAPWGGRPRAEYSVDAARSGVLAAGADALAGELVYRRGRELPAGDDVRLPGSVTGPDAAAEPSLPSDGVGLRLRAWFAPAASAAAPLAHHPRSGGSPIPWRDFRRSDRAEAAVQPRFRPGEPVEYLVDPGIPEPYRTAVLDGLNWWREPFAEHGIDFRARLPQKGEDLWGARTNVVVWVHRTGRGWSLGGSQSVPFTGEILRGTVRLGSERILQLRQLFETILQPFGAPDEAERLARIEEALLGRLRQLAAHEVGHSLGFSHNFATHVQSSPSVLDYPFPDIGLDDGGAPVLVDAYRDGLGDWDAQLLRHAYAAAPAQDALATLTEGESAHATGAAPWVAHRGAADPLAALDHLLRVRGRAIASFGPSAAPGHVQQGELRERFVRLFLLHRFQADEVTSFVGGADYAYGTVDDLRRRRTAVTDAALQRRALAAAADLLRADVIAVPDEVTALLAPSADRYVDGQGATPSLLGRLFDPVALSGAAAAVVVLPLLGVERLNRIWLQNVRDAELPGVAEVVSALASAASDAPAGASVTGGAGGYAVLHAAVHALASDRLHAGARDALRGVLGAWPDARLAAQALSARDAVERDPAAARRYAVPVVPAGAPL</sequence>
<dbReference type="PANTHER" id="PTHR38478:SF1">
    <property type="entry name" value="ZINC DEPENDENT METALLOPROTEASE DOMAIN LIPOPROTEIN"/>
    <property type="match status" value="1"/>
</dbReference>